<dbReference type="CDD" id="cd00609">
    <property type="entry name" value="AAT_like"/>
    <property type="match status" value="1"/>
</dbReference>
<comment type="caution">
    <text evidence="9">The sequence shown here is derived from an EMBL/GenBank/DDBJ whole genome shotgun (WGS) entry which is preliminary data.</text>
</comment>
<comment type="cofactor">
    <cofactor evidence="1 6">
        <name>pyridoxal 5'-phosphate</name>
        <dbReference type="ChEBI" id="CHEBI:597326"/>
    </cofactor>
</comment>
<evidence type="ECO:0000256" key="3">
    <source>
        <dbReference type="ARBA" id="ARBA00022576"/>
    </source>
</evidence>
<dbReference type="InterPro" id="IPR015421">
    <property type="entry name" value="PyrdxlP-dep_Trfase_major"/>
</dbReference>
<organism evidence="9 10">
    <name type="scientific">Candidatus Segetimicrobium genomatis</name>
    <dbReference type="NCBI Taxonomy" id="2569760"/>
    <lineage>
        <taxon>Bacteria</taxon>
        <taxon>Bacillati</taxon>
        <taxon>Candidatus Sysuimicrobiota</taxon>
        <taxon>Candidatus Sysuimicrobiia</taxon>
        <taxon>Candidatus Sysuimicrobiales</taxon>
        <taxon>Candidatus Segetimicrobiaceae</taxon>
        <taxon>Candidatus Segetimicrobium</taxon>
    </lineage>
</organism>
<dbReference type="Gene3D" id="3.40.640.10">
    <property type="entry name" value="Type I PLP-dependent aspartate aminotransferase-like (Major domain)"/>
    <property type="match status" value="1"/>
</dbReference>
<evidence type="ECO:0000256" key="6">
    <source>
        <dbReference type="RuleBase" id="RU000481"/>
    </source>
</evidence>
<dbReference type="Pfam" id="PF00155">
    <property type="entry name" value="Aminotran_1_2"/>
    <property type="match status" value="1"/>
</dbReference>
<dbReference type="Proteomes" id="UP000318509">
    <property type="component" value="Unassembled WGS sequence"/>
</dbReference>
<dbReference type="PANTHER" id="PTHR43807">
    <property type="entry name" value="FI04487P"/>
    <property type="match status" value="1"/>
</dbReference>
<dbReference type="GO" id="GO:0016212">
    <property type="term" value="F:kynurenine-oxoglutarate transaminase activity"/>
    <property type="evidence" value="ECO:0007669"/>
    <property type="project" value="TreeGrafter"/>
</dbReference>
<sequence length="423" mass="46291">MIGTAARVGVFTESVIREMTRLAAEHGGVNLAQGFPDFPAPAELLEAAARALREGYNQYAITWGAPNFRRALAEKARWFNGIAVDPERNITVTCGATEAMMATLLATVNPGEEVIVFEPFYENYGPDAKLSGAVPRFVPIRLEPGFPFDPDQVRAAVTPKTRAIVVNTPHNPTGKVFSRPELEFIAGLCHQHDLLAITDEVYEHIIYDGLAHTTLAALPGMLERTVIVNSLSKSYSVTGWRVGWTIAPAAIADGIRKVHDFLTVGAAAPLQEAGVTALGFPRRYYTDLAAMYQRKRDTLLGILQEAGFACLAPSGAYYIICDITPLGYDDDYEFTMHLIREVGVAPVPGSSFFHDPASGRHYVRFAFPKREETFDEVRSRLRRLRPRSRATSAPALQPAPRPSVSRPAASGPAAAGRRGRSRR</sequence>
<evidence type="ECO:0000256" key="5">
    <source>
        <dbReference type="ARBA" id="ARBA00022898"/>
    </source>
</evidence>
<feature type="domain" description="Aminotransferase class I/classII large" evidence="8">
    <location>
        <begin position="29"/>
        <end position="360"/>
    </location>
</feature>
<dbReference type="SUPFAM" id="SSF53383">
    <property type="entry name" value="PLP-dependent transferases"/>
    <property type="match status" value="1"/>
</dbReference>
<evidence type="ECO:0000313" key="9">
    <source>
        <dbReference type="EMBL" id="TMI90379.1"/>
    </source>
</evidence>
<dbReference type="PROSITE" id="PS00105">
    <property type="entry name" value="AA_TRANSFER_CLASS_1"/>
    <property type="match status" value="1"/>
</dbReference>
<dbReference type="AlphaFoldDB" id="A0A537K3M8"/>
<name>A0A537K3M8_9BACT</name>
<keyword evidence="3 6" id="KW-0032">Aminotransferase</keyword>
<accession>A0A537K3M8</accession>
<dbReference type="InterPro" id="IPR015422">
    <property type="entry name" value="PyrdxlP-dep_Trfase_small"/>
</dbReference>
<evidence type="ECO:0000256" key="7">
    <source>
        <dbReference type="SAM" id="MobiDB-lite"/>
    </source>
</evidence>
<reference evidence="9 10" key="1">
    <citation type="journal article" date="2019" name="Nat. Microbiol.">
        <title>Mediterranean grassland soil C-N compound turnover is dependent on rainfall and depth, and is mediated by genomically divergent microorganisms.</title>
        <authorList>
            <person name="Diamond S."/>
            <person name="Andeer P.F."/>
            <person name="Li Z."/>
            <person name="Crits-Christoph A."/>
            <person name="Burstein D."/>
            <person name="Anantharaman K."/>
            <person name="Lane K.R."/>
            <person name="Thomas B.C."/>
            <person name="Pan C."/>
            <person name="Northen T.R."/>
            <person name="Banfield J.F."/>
        </authorList>
    </citation>
    <scope>NUCLEOTIDE SEQUENCE [LARGE SCALE GENOMIC DNA]</scope>
    <source>
        <strain evidence="9">NP_3</strain>
    </source>
</reference>
<feature type="region of interest" description="Disordered" evidence="7">
    <location>
        <begin position="379"/>
        <end position="423"/>
    </location>
</feature>
<dbReference type="InterPro" id="IPR015424">
    <property type="entry name" value="PyrdxlP-dep_Trfase"/>
</dbReference>
<protein>
    <recommendedName>
        <fullName evidence="6">Aminotransferase</fullName>
        <ecNumber evidence="6">2.6.1.-</ecNumber>
    </recommendedName>
</protein>
<evidence type="ECO:0000259" key="8">
    <source>
        <dbReference type="Pfam" id="PF00155"/>
    </source>
</evidence>
<dbReference type="GO" id="GO:0005737">
    <property type="term" value="C:cytoplasm"/>
    <property type="evidence" value="ECO:0007669"/>
    <property type="project" value="TreeGrafter"/>
</dbReference>
<evidence type="ECO:0000256" key="4">
    <source>
        <dbReference type="ARBA" id="ARBA00022679"/>
    </source>
</evidence>
<dbReference type="InterPro" id="IPR051326">
    <property type="entry name" value="Kynurenine-oxoglutarate_AT"/>
</dbReference>
<keyword evidence="4 6" id="KW-0808">Transferase</keyword>
<evidence type="ECO:0000256" key="2">
    <source>
        <dbReference type="ARBA" id="ARBA00007441"/>
    </source>
</evidence>
<dbReference type="InterPro" id="IPR004838">
    <property type="entry name" value="NHTrfase_class1_PyrdxlP-BS"/>
</dbReference>
<evidence type="ECO:0000256" key="1">
    <source>
        <dbReference type="ARBA" id="ARBA00001933"/>
    </source>
</evidence>
<dbReference type="InterPro" id="IPR004839">
    <property type="entry name" value="Aminotransferase_I/II_large"/>
</dbReference>
<evidence type="ECO:0000313" key="10">
    <source>
        <dbReference type="Proteomes" id="UP000318509"/>
    </source>
</evidence>
<feature type="compositionally biased region" description="Low complexity" evidence="7">
    <location>
        <begin position="389"/>
        <end position="416"/>
    </location>
</feature>
<proteinExistence type="inferred from homology"/>
<dbReference type="FunFam" id="3.40.640.10:FF:000033">
    <property type="entry name" value="Aspartate aminotransferase"/>
    <property type="match status" value="1"/>
</dbReference>
<dbReference type="Gene3D" id="3.90.1150.10">
    <property type="entry name" value="Aspartate Aminotransferase, domain 1"/>
    <property type="match status" value="1"/>
</dbReference>
<dbReference type="EC" id="2.6.1.-" evidence="6"/>
<comment type="similarity">
    <text evidence="2 6">Belongs to the class-I pyridoxal-phosphate-dependent aminotransferase family.</text>
</comment>
<keyword evidence="5" id="KW-0663">Pyridoxal phosphate</keyword>
<dbReference type="PANTHER" id="PTHR43807:SF12">
    <property type="entry name" value="AMINOTRANSFERASE, CLASSES I AND II FAMILY PROTEIN, EXPRESSED"/>
    <property type="match status" value="1"/>
</dbReference>
<dbReference type="GO" id="GO:0030170">
    <property type="term" value="F:pyridoxal phosphate binding"/>
    <property type="evidence" value="ECO:0007669"/>
    <property type="project" value="InterPro"/>
</dbReference>
<dbReference type="EMBL" id="VBAK01000113">
    <property type="protein sequence ID" value="TMI90379.1"/>
    <property type="molecule type" value="Genomic_DNA"/>
</dbReference>
<gene>
    <name evidence="9" type="ORF">E6H00_07055</name>
</gene>